<feature type="region of interest" description="Disordered" evidence="3">
    <location>
        <begin position="248"/>
        <end position="350"/>
    </location>
</feature>
<feature type="region of interest" description="Disordered" evidence="3">
    <location>
        <begin position="170"/>
        <end position="194"/>
    </location>
</feature>
<sequence>MFSIERDMDSDLLRAWQLIHELSEQLAHNQKIVAALQSQANALKGQAIHNGTGYVLRRFNTDISKETFESEVERMNAQLIIENQTLLHENKQLSVLVKEYEQTMETVMSKFRNHALAAQQHELTLTRHYETLLLSRETTAMTSDLSANSNVSASLQRLSQNLRLLLRSIGGEDAEPPEGEEEKVPTDDEASSEIRDDWALERECEISRLEAENEELRRMLGIDVVTAREHGIAEDSYEDYRPVMPKTHAGSTSGLSAFSDSWGPRSPPPPQAFGIAPVPGNASSSASAPQQVPMQRQAEFPAPMRTGTLRRPAMFGQRGRGAPSMWGPQVTQERQWRELPGSGGTGVDLG</sequence>
<dbReference type="Pfam" id="PF05769">
    <property type="entry name" value="SIKE"/>
    <property type="match status" value="1"/>
</dbReference>
<dbReference type="OrthoDB" id="21214at2759"/>
<feature type="compositionally biased region" description="Acidic residues" evidence="3">
    <location>
        <begin position="172"/>
        <end position="181"/>
    </location>
</feature>
<evidence type="ECO:0000256" key="2">
    <source>
        <dbReference type="ARBA" id="ARBA00023054"/>
    </source>
</evidence>
<feature type="compositionally biased region" description="Low complexity" evidence="3">
    <location>
        <begin position="276"/>
        <end position="293"/>
    </location>
</feature>
<evidence type="ECO:0000313" key="5">
    <source>
        <dbReference type="Proteomes" id="UP000294933"/>
    </source>
</evidence>
<gene>
    <name evidence="4" type="ORF">BD410DRAFT_741712</name>
</gene>
<protein>
    <submittedName>
        <fullName evidence="4">Uncharacterized protein</fullName>
    </submittedName>
</protein>
<feature type="compositionally biased region" description="Gly residues" evidence="3">
    <location>
        <begin position="341"/>
        <end position="350"/>
    </location>
</feature>
<dbReference type="Proteomes" id="UP000294933">
    <property type="component" value="Unassembled WGS sequence"/>
</dbReference>
<dbReference type="STRING" id="50990.A0A4Y7QFG3"/>
<dbReference type="EMBL" id="ML170161">
    <property type="protein sequence ID" value="TDL26397.1"/>
    <property type="molecule type" value="Genomic_DNA"/>
</dbReference>
<comment type="similarity">
    <text evidence="1">Belongs to the SIKE family.</text>
</comment>
<evidence type="ECO:0000256" key="1">
    <source>
        <dbReference type="ARBA" id="ARBA00005537"/>
    </source>
</evidence>
<dbReference type="PANTHER" id="PTHR39472">
    <property type="entry name" value="EXPRESSED PROTEIN"/>
    <property type="match status" value="1"/>
</dbReference>
<feature type="compositionally biased region" description="Polar residues" evidence="3">
    <location>
        <begin position="249"/>
        <end position="259"/>
    </location>
</feature>
<keyword evidence="2" id="KW-0175">Coiled coil</keyword>
<evidence type="ECO:0000256" key="3">
    <source>
        <dbReference type="SAM" id="MobiDB-lite"/>
    </source>
</evidence>
<proteinExistence type="inferred from homology"/>
<accession>A0A4Y7QFG3</accession>
<reference evidence="4 5" key="1">
    <citation type="submission" date="2018-06" db="EMBL/GenBank/DDBJ databases">
        <title>A transcriptomic atlas of mushroom development highlights an independent origin of complex multicellularity.</title>
        <authorList>
            <consortium name="DOE Joint Genome Institute"/>
            <person name="Krizsan K."/>
            <person name="Almasi E."/>
            <person name="Merenyi Z."/>
            <person name="Sahu N."/>
            <person name="Viragh M."/>
            <person name="Koszo T."/>
            <person name="Mondo S."/>
            <person name="Kiss B."/>
            <person name="Balint B."/>
            <person name="Kues U."/>
            <person name="Barry K."/>
            <person name="Hegedus J.C."/>
            <person name="Henrissat B."/>
            <person name="Johnson J."/>
            <person name="Lipzen A."/>
            <person name="Ohm R."/>
            <person name="Nagy I."/>
            <person name="Pangilinan J."/>
            <person name="Yan J."/>
            <person name="Xiong Y."/>
            <person name="Grigoriev I.V."/>
            <person name="Hibbett D.S."/>
            <person name="Nagy L.G."/>
        </authorList>
    </citation>
    <scope>NUCLEOTIDE SEQUENCE [LARGE SCALE GENOMIC DNA]</scope>
    <source>
        <strain evidence="4 5">SZMC22713</strain>
    </source>
</reference>
<feature type="compositionally biased region" description="Basic and acidic residues" evidence="3">
    <location>
        <begin position="182"/>
        <end position="194"/>
    </location>
</feature>
<evidence type="ECO:0000313" key="4">
    <source>
        <dbReference type="EMBL" id="TDL26397.1"/>
    </source>
</evidence>
<organism evidence="4 5">
    <name type="scientific">Rickenella mellea</name>
    <dbReference type="NCBI Taxonomy" id="50990"/>
    <lineage>
        <taxon>Eukaryota</taxon>
        <taxon>Fungi</taxon>
        <taxon>Dikarya</taxon>
        <taxon>Basidiomycota</taxon>
        <taxon>Agaricomycotina</taxon>
        <taxon>Agaricomycetes</taxon>
        <taxon>Hymenochaetales</taxon>
        <taxon>Rickenellaceae</taxon>
        <taxon>Rickenella</taxon>
    </lineage>
</organism>
<dbReference type="InterPro" id="IPR008555">
    <property type="entry name" value="SIKE"/>
</dbReference>
<dbReference type="AlphaFoldDB" id="A0A4Y7QFG3"/>
<keyword evidence="5" id="KW-1185">Reference proteome</keyword>
<dbReference type="PANTHER" id="PTHR39472:SF1">
    <property type="entry name" value="EXPRESSED PROTEIN"/>
    <property type="match status" value="1"/>
</dbReference>
<dbReference type="VEuPathDB" id="FungiDB:BD410DRAFT_741712"/>
<name>A0A4Y7QFG3_9AGAM</name>